<protein>
    <submittedName>
        <fullName evidence="2">Uncharacterized protein LOC112691567</fullName>
    </submittedName>
</protein>
<evidence type="ECO:0000313" key="2">
    <source>
        <dbReference type="RefSeq" id="XP_025421647.1"/>
    </source>
</evidence>
<evidence type="ECO:0000313" key="1">
    <source>
        <dbReference type="Proteomes" id="UP000694846"/>
    </source>
</evidence>
<dbReference type="OrthoDB" id="4899631at2759"/>
<dbReference type="AlphaFoldDB" id="A0A8B8GGA8"/>
<dbReference type="GeneID" id="112691567"/>
<gene>
    <name evidence="2" type="primary">LOC112691567</name>
</gene>
<organism evidence="1 2">
    <name type="scientific">Sipha flava</name>
    <name type="common">yellow sugarcane aphid</name>
    <dbReference type="NCBI Taxonomy" id="143950"/>
    <lineage>
        <taxon>Eukaryota</taxon>
        <taxon>Metazoa</taxon>
        <taxon>Ecdysozoa</taxon>
        <taxon>Arthropoda</taxon>
        <taxon>Hexapoda</taxon>
        <taxon>Insecta</taxon>
        <taxon>Pterygota</taxon>
        <taxon>Neoptera</taxon>
        <taxon>Paraneoptera</taxon>
        <taxon>Hemiptera</taxon>
        <taxon>Sternorrhyncha</taxon>
        <taxon>Aphidomorpha</taxon>
        <taxon>Aphidoidea</taxon>
        <taxon>Aphididae</taxon>
        <taxon>Sipha</taxon>
    </lineage>
</organism>
<name>A0A8B8GGA8_9HEMI</name>
<sequence length="135" mass="15353">MRTEPWHEPLCMTKTIKNKSGVSNLIISGSDLHLTIWNNSRCVRTTRGVDLESPITNMKIPYQMENNERQNMILFCNDTDIGILQQPIDGNPFRNAAVLSSGTKLIDFGISHDNKYVFSISENSPSMLMWSFNKT</sequence>
<reference evidence="2" key="1">
    <citation type="submission" date="2025-08" db="UniProtKB">
        <authorList>
            <consortium name="RefSeq"/>
        </authorList>
    </citation>
    <scope>IDENTIFICATION</scope>
    <source>
        <tissue evidence="2">Whole body</tissue>
    </source>
</reference>
<proteinExistence type="predicted"/>
<keyword evidence="1" id="KW-1185">Reference proteome</keyword>
<accession>A0A8B8GGA8</accession>
<dbReference type="Proteomes" id="UP000694846">
    <property type="component" value="Unplaced"/>
</dbReference>
<dbReference type="RefSeq" id="XP_025421647.1">
    <property type="nucleotide sequence ID" value="XM_025565862.1"/>
</dbReference>